<evidence type="ECO:0000256" key="1">
    <source>
        <dbReference type="SAM" id="MobiDB-lite"/>
    </source>
</evidence>
<dbReference type="PANTHER" id="PTHR23004:SF11">
    <property type="entry name" value="PROTEIN RPI-1"/>
    <property type="match status" value="1"/>
</dbReference>
<accession>A0ABM1S5T1</accession>
<name>A0ABM1S5T1_LIMPO</name>
<reference evidence="4" key="1">
    <citation type="submission" date="2025-08" db="UniProtKB">
        <authorList>
            <consortium name="RefSeq"/>
        </authorList>
    </citation>
    <scope>IDENTIFICATION</scope>
    <source>
        <tissue evidence="4">Muscle</tissue>
    </source>
</reference>
<dbReference type="RefSeq" id="XP_022238986.1">
    <property type="nucleotide sequence ID" value="XM_022383278.1"/>
</dbReference>
<dbReference type="Proteomes" id="UP000694941">
    <property type="component" value="Unplaced"/>
</dbReference>
<dbReference type="SMART" id="SM00537">
    <property type="entry name" value="DCX"/>
    <property type="match status" value="2"/>
</dbReference>
<evidence type="ECO:0000313" key="4">
    <source>
        <dbReference type="RefSeq" id="XP_022238986.1"/>
    </source>
</evidence>
<dbReference type="Gene3D" id="3.10.20.230">
    <property type="entry name" value="Doublecortin domain"/>
    <property type="match status" value="2"/>
</dbReference>
<feature type="domain" description="Doublecortin" evidence="2">
    <location>
        <begin position="154"/>
        <end position="246"/>
    </location>
</feature>
<dbReference type="InterPro" id="IPR036572">
    <property type="entry name" value="Doublecortin_dom_sf"/>
</dbReference>
<keyword evidence="3" id="KW-1185">Reference proteome</keyword>
<dbReference type="PROSITE" id="PS50309">
    <property type="entry name" value="DC"/>
    <property type="match status" value="2"/>
</dbReference>
<dbReference type="SUPFAM" id="SSF89837">
    <property type="entry name" value="Doublecortin (DC)"/>
    <property type="match status" value="2"/>
</dbReference>
<feature type="region of interest" description="Disordered" evidence="1">
    <location>
        <begin position="1"/>
        <end position="20"/>
    </location>
</feature>
<dbReference type="Pfam" id="PF03607">
    <property type="entry name" value="DCX"/>
    <property type="match status" value="2"/>
</dbReference>
<proteinExistence type="predicted"/>
<dbReference type="GeneID" id="106457368"/>
<dbReference type="CDD" id="cd16113">
    <property type="entry name" value="DCX2_DCDC2_like"/>
    <property type="match status" value="1"/>
</dbReference>
<dbReference type="PANTHER" id="PTHR23004">
    <property type="entry name" value="DOUBLECORTIN DOMAIN CONTAINING 2"/>
    <property type="match status" value="1"/>
</dbReference>
<sequence length="436" mass="48837">MASSKLGADSSKTASTTGGSVVKSNVPEAKWVHVYINGDEFFPGFKCVINNKNYRNYESVLNYLTEKLQPSFGAVRNIYTPVHGTKVEEIKYLKNNHKYVAAGNERFKKFEPGYGEIGGRTRKPVHKTYSKIKPVVHSRIQAASKVYKSAPEVITVFVFKNGDDLSPAHKFVITKRELKNWNHLLQTIGEKVQPQSCFLRSGESTDQVVRLHTIDGFQIKGPEDLVNGKKYVAVGHCETFRKLKYGVTKEHLNLSTKLTPASQRRLPLKAGNMGKTMTRKPLREKSKDDFQKLTTVTNEEEIKPILTSSAADDLFHAKSSSSKSDECIREVDLDQDLGGVYKAKQRSQITEGAKEVQDSSDTAIDLPIDDIDAEEVVEEDEDSTNLEIEQKMHELSFAAPEELVPYLPSVQGRHNASKHNMVQQENIHSVSQDIVA</sequence>
<protein>
    <submittedName>
        <fullName evidence="4">Doublecortin domain-containing protein 2-like isoform X1</fullName>
    </submittedName>
</protein>
<gene>
    <name evidence="4" type="primary">LOC106457368</name>
</gene>
<evidence type="ECO:0000313" key="3">
    <source>
        <dbReference type="Proteomes" id="UP000694941"/>
    </source>
</evidence>
<feature type="domain" description="Doublecortin" evidence="2">
    <location>
        <begin position="30"/>
        <end position="113"/>
    </location>
</feature>
<organism evidence="3 4">
    <name type="scientific">Limulus polyphemus</name>
    <name type="common">Atlantic horseshoe crab</name>
    <dbReference type="NCBI Taxonomy" id="6850"/>
    <lineage>
        <taxon>Eukaryota</taxon>
        <taxon>Metazoa</taxon>
        <taxon>Ecdysozoa</taxon>
        <taxon>Arthropoda</taxon>
        <taxon>Chelicerata</taxon>
        <taxon>Merostomata</taxon>
        <taxon>Xiphosura</taxon>
        <taxon>Limulidae</taxon>
        <taxon>Limulus</taxon>
    </lineage>
</organism>
<feature type="compositionally biased region" description="Polar residues" evidence="1">
    <location>
        <begin position="10"/>
        <end position="20"/>
    </location>
</feature>
<dbReference type="InterPro" id="IPR003533">
    <property type="entry name" value="Doublecortin_dom"/>
</dbReference>
<evidence type="ECO:0000259" key="2">
    <source>
        <dbReference type="PROSITE" id="PS50309"/>
    </source>
</evidence>